<reference evidence="3" key="1">
    <citation type="journal article" date="2019" name="Int. J. Syst. Evol. Microbiol.">
        <title>The Global Catalogue of Microorganisms (GCM) 10K type strain sequencing project: providing services to taxonomists for standard genome sequencing and annotation.</title>
        <authorList>
            <consortium name="The Broad Institute Genomics Platform"/>
            <consortium name="The Broad Institute Genome Sequencing Center for Infectious Disease"/>
            <person name="Wu L."/>
            <person name="Ma J."/>
        </authorList>
    </citation>
    <scope>NUCLEOTIDE SEQUENCE [LARGE SCALE GENOMIC DNA]</scope>
    <source>
        <strain evidence="3">XZYJ18</strain>
    </source>
</reference>
<sequence>MRDLVAELSSMVDEDSDPPELWWHVECGVDGDSVGGEDSALELREVVDTVLGMAQSGQRIRWVVRDDEHRPQGTPSTTEALAASGVTLPQVGT</sequence>
<evidence type="ECO:0000313" key="3">
    <source>
        <dbReference type="Proteomes" id="UP001596175"/>
    </source>
</evidence>
<organism evidence="2 3">
    <name type="scientific">Actinomycetospora rhizophila</name>
    <dbReference type="NCBI Taxonomy" id="1416876"/>
    <lineage>
        <taxon>Bacteria</taxon>
        <taxon>Bacillati</taxon>
        <taxon>Actinomycetota</taxon>
        <taxon>Actinomycetes</taxon>
        <taxon>Pseudonocardiales</taxon>
        <taxon>Pseudonocardiaceae</taxon>
        <taxon>Actinomycetospora</taxon>
    </lineage>
</organism>
<accession>A0ABV9ZIS4</accession>
<evidence type="ECO:0000313" key="2">
    <source>
        <dbReference type="EMBL" id="MFC5140304.1"/>
    </source>
</evidence>
<gene>
    <name evidence="2" type="ORF">ACFPK1_18840</name>
</gene>
<dbReference type="Proteomes" id="UP001596175">
    <property type="component" value="Unassembled WGS sequence"/>
</dbReference>
<dbReference type="RefSeq" id="WP_378022476.1">
    <property type="nucleotide sequence ID" value="NZ_JBHSKG010000010.1"/>
</dbReference>
<keyword evidence="3" id="KW-1185">Reference proteome</keyword>
<protein>
    <submittedName>
        <fullName evidence="2">Uncharacterized protein</fullName>
    </submittedName>
</protein>
<comment type="caution">
    <text evidence="2">The sequence shown here is derived from an EMBL/GenBank/DDBJ whole genome shotgun (WGS) entry which is preliminary data.</text>
</comment>
<feature type="region of interest" description="Disordered" evidence="1">
    <location>
        <begin position="68"/>
        <end position="93"/>
    </location>
</feature>
<name>A0ABV9ZIS4_9PSEU</name>
<evidence type="ECO:0000256" key="1">
    <source>
        <dbReference type="SAM" id="MobiDB-lite"/>
    </source>
</evidence>
<dbReference type="EMBL" id="JBHSKG010000010">
    <property type="protein sequence ID" value="MFC5140304.1"/>
    <property type="molecule type" value="Genomic_DNA"/>
</dbReference>
<proteinExistence type="predicted"/>